<feature type="domain" description="Radical SAM core" evidence="6">
    <location>
        <begin position="91"/>
        <end position="239"/>
    </location>
</feature>
<dbReference type="Pfam" id="PF04055">
    <property type="entry name" value="Radical_SAM"/>
    <property type="match status" value="1"/>
</dbReference>
<keyword evidence="5" id="KW-0411">Iron-sulfur</keyword>
<dbReference type="SFLD" id="SFLDG01384">
    <property type="entry name" value="thioether_bond_formation_requi"/>
    <property type="match status" value="1"/>
</dbReference>
<keyword evidence="3" id="KW-0479">Metal-binding</keyword>
<dbReference type="InterPro" id="IPR058240">
    <property type="entry name" value="rSAM_sf"/>
</dbReference>
<dbReference type="PANTHER" id="PTHR43273:SF8">
    <property type="entry name" value="RADICAL SAM DOMAIN PROTEIN"/>
    <property type="match status" value="1"/>
</dbReference>
<dbReference type="CDD" id="cd01335">
    <property type="entry name" value="Radical_SAM"/>
    <property type="match status" value="1"/>
</dbReference>
<dbReference type="PANTHER" id="PTHR43273">
    <property type="entry name" value="ANAEROBIC SULFATASE-MATURATING ENZYME HOMOLOG ASLB-RELATED"/>
    <property type="match status" value="1"/>
</dbReference>
<comment type="cofactor">
    <cofactor evidence="1">
        <name>[4Fe-4S] cluster</name>
        <dbReference type="ChEBI" id="CHEBI:49883"/>
    </cofactor>
</comment>
<dbReference type="GO" id="GO:0046872">
    <property type="term" value="F:metal ion binding"/>
    <property type="evidence" value="ECO:0007669"/>
    <property type="project" value="UniProtKB-KW"/>
</dbReference>
<reference evidence="8" key="1">
    <citation type="submission" date="2017-04" db="EMBL/GenBank/DDBJ databases">
        <title>Function of individual gut microbiota members based on whole genome sequencing of pure cultures obtained from chicken caecum.</title>
        <authorList>
            <person name="Medvecky M."/>
            <person name="Cejkova D."/>
            <person name="Polansky O."/>
            <person name="Karasova D."/>
            <person name="Kubasova T."/>
            <person name="Cizek A."/>
            <person name="Rychlik I."/>
        </authorList>
    </citation>
    <scope>NUCLEOTIDE SEQUENCE [LARGE SCALE GENOMIC DNA]</scope>
    <source>
        <strain evidence="8">An179</strain>
    </source>
</reference>
<dbReference type="InterPro" id="IPR023867">
    <property type="entry name" value="Sulphatase_maturase_rSAM"/>
</dbReference>
<evidence type="ECO:0000256" key="4">
    <source>
        <dbReference type="ARBA" id="ARBA00023004"/>
    </source>
</evidence>
<dbReference type="SFLD" id="SFLDG01067">
    <property type="entry name" value="SPASM/twitch_domain_containing"/>
    <property type="match status" value="1"/>
</dbReference>
<protein>
    <recommendedName>
        <fullName evidence="6">Radical SAM core domain-containing protein</fullName>
    </recommendedName>
</protein>
<dbReference type="EMBL" id="NFKL01000027">
    <property type="protein sequence ID" value="OUP55432.1"/>
    <property type="molecule type" value="Genomic_DNA"/>
</dbReference>
<accession>A0A1Y4LMR3</accession>
<dbReference type="Proteomes" id="UP000195326">
    <property type="component" value="Unassembled WGS sequence"/>
</dbReference>
<dbReference type="GO" id="GO:0016491">
    <property type="term" value="F:oxidoreductase activity"/>
    <property type="evidence" value="ECO:0007669"/>
    <property type="project" value="InterPro"/>
</dbReference>
<evidence type="ECO:0000256" key="2">
    <source>
        <dbReference type="ARBA" id="ARBA00022691"/>
    </source>
</evidence>
<dbReference type="InterPro" id="IPR023885">
    <property type="entry name" value="4Fe4S-binding_SPASM_dom"/>
</dbReference>
<evidence type="ECO:0000313" key="7">
    <source>
        <dbReference type="EMBL" id="OUP55432.1"/>
    </source>
</evidence>
<dbReference type="GO" id="GO:0051536">
    <property type="term" value="F:iron-sulfur cluster binding"/>
    <property type="evidence" value="ECO:0007669"/>
    <property type="project" value="UniProtKB-KW"/>
</dbReference>
<evidence type="ECO:0000256" key="1">
    <source>
        <dbReference type="ARBA" id="ARBA00001966"/>
    </source>
</evidence>
<organism evidence="7 8">
    <name type="scientific">Butyricicoccus pullicaecorum</name>
    <dbReference type="NCBI Taxonomy" id="501571"/>
    <lineage>
        <taxon>Bacteria</taxon>
        <taxon>Bacillati</taxon>
        <taxon>Bacillota</taxon>
        <taxon>Clostridia</taxon>
        <taxon>Eubacteriales</taxon>
        <taxon>Butyricicoccaceae</taxon>
        <taxon>Butyricicoccus</taxon>
    </lineage>
</organism>
<dbReference type="SFLD" id="SFLDS00029">
    <property type="entry name" value="Radical_SAM"/>
    <property type="match status" value="1"/>
</dbReference>
<proteinExistence type="predicted"/>
<dbReference type="SUPFAM" id="SSF102114">
    <property type="entry name" value="Radical SAM enzymes"/>
    <property type="match status" value="1"/>
</dbReference>
<keyword evidence="4" id="KW-0408">Iron</keyword>
<comment type="caution">
    <text evidence="7">The sequence shown here is derived from an EMBL/GenBank/DDBJ whole genome shotgun (WGS) entry which is preliminary data.</text>
</comment>
<sequence length="461" mass="53121">MDYQYLLPFEWNEFSFCGAHCFFTDKWSFLLSQNGSSIILQNSLVQSIENKKLSEDLAFKLYQRGFGLVYGQERFSNFCHDIRPTLFMIDFTTKCNCNCIYCLRHFEGVGNDISDDMLKQITQYIITYCKQNNIYHISFQPWGGEPLIMLDQILKCKQMFEKAQIRADFNIQTNGLLLNLTNYEKLRKSHIAIGVSLDGIEAVHDAHRLDTSGNTTHSRVVKNIREILAKYPDANIGTLSVNSVYSFDHVEENIDYLVNEIGLHSIKFNLVHPSGTKSFDYSMLISEKSLEKYVDKLFNAVVQQTRCGRNFREANITDKLRNLLDRSNNNICNSMGCRGGISFISFDQKGNIYPCEMIGRPEFCLGNIENQGDNLLDLIHSAQEHNHYYAPKKTETCSDCPYLYFCRGGCKANCLAYGKEPFQIDHIECALNRSLYPRLIELILTEPELVERMSGLHIQRR</sequence>
<dbReference type="SFLD" id="SFLDG01072">
    <property type="entry name" value="dehydrogenase_like"/>
    <property type="match status" value="1"/>
</dbReference>
<dbReference type="InterPro" id="IPR013785">
    <property type="entry name" value="Aldolase_TIM"/>
</dbReference>
<evidence type="ECO:0000259" key="6">
    <source>
        <dbReference type="Pfam" id="PF04055"/>
    </source>
</evidence>
<name>A0A1Y4LMR3_9FIRM</name>
<dbReference type="AlphaFoldDB" id="A0A1Y4LMR3"/>
<dbReference type="NCBIfam" id="TIGR04085">
    <property type="entry name" value="rSAM_more_4Fe4S"/>
    <property type="match status" value="1"/>
</dbReference>
<evidence type="ECO:0000256" key="5">
    <source>
        <dbReference type="ARBA" id="ARBA00023014"/>
    </source>
</evidence>
<evidence type="ECO:0000313" key="8">
    <source>
        <dbReference type="Proteomes" id="UP000195326"/>
    </source>
</evidence>
<dbReference type="RefSeq" id="WP_087171094.1">
    <property type="nucleotide sequence ID" value="NZ_NFKL01000027.1"/>
</dbReference>
<dbReference type="Gene3D" id="3.20.20.70">
    <property type="entry name" value="Aldolase class I"/>
    <property type="match status" value="1"/>
</dbReference>
<evidence type="ECO:0000256" key="3">
    <source>
        <dbReference type="ARBA" id="ARBA00022723"/>
    </source>
</evidence>
<keyword evidence="2" id="KW-0949">S-adenosyl-L-methionine</keyword>
<dbReference type="InterPro" id="IPR007197">
    <property type="entry name" value="rSAM"/>
</dbReference>
<gene>
    <name evidence="7" type="ORF">B5F15_14725</name>
</gene>
<dbReference type="SFLD" id="SFLDG01386">
    <property type="entry name" value="main_SPASM_domain-containing"/>
    <property type="match status" value="1"/>
</dbReference>